<gene>
    <name evidence="2" type="ORF">SAMN05216207_11601</name>
</gene>
<accession>A0A1I5IZ94</accession>
<dbReference type="EMBL" id="FOUY01000160">
    <property type="protein sequence ID" value="SFO65895.1"/>
    <property type="molecule type" value="Genomic_DNA"/>
</dbReference>
<evidence type="ECO:0000313" key="2">
    <source>
        <dbReference type="EMBL" id="SFO65895.1"/>
    </source>
</evidence>
<feature type="compositionally biased region" description="Polar residues" evidence="1">
    <location>
        <begin position="29"/>
        <end position="45"/>
    </location>
</feature>
<evidence type="ECO:0000313" key="3">
    <source>
        <dbReference type="Proteomes" id="UP000199614"/>
    </source>
</evidence>
<reference evidence="2 3" key="1">
    <citation type="submission" date="2016-10" db="EMBL/GenBank/DDBJ databases">
        <authorList>
            <person name="de Groot N.N."/>
        </authorList>
    </citation>
    <scope>NUCLEOTIDE SEQUENCE [LARGE SCALE GENOMIC DNA]</scope>
    <source>
        <strain evidence="2 3">CGMCC 4.1877</strain>
    </source>
</reference>
<name>A0A1I5IZ94_PSUAM</name>
<dbReference type="AlphaFoldDB" id="A0A1I5IZ94"/>
<feature type="region of interest" description="Disordered" evidence="1">
    <location>
        <begin position="28"/>
        <end position="47"/>
    </location>
</feature>
<protein>
    <recommendedName>
        <fullName evidence="4">Transposase</fullName>
    </recommendedName>
</protein>
<proteinExistence type="predicted"/>
<feature type="non-terminal residue" evidence="2">
    <location>
        <position position="1"/>
    </location>
</feature>
<sequence>TEESEEVKRLRREVAELKRANEILKAASLDSTRQRNSASNLSAGVSKSRVLERPANDVQRSRRVIGRVGHRYWVRARLIRRRITVSVAAR</sequence>
<keyword evidence="3" id="KW-1185">Reference proteome</keyword>
<evidence type="ECO:0000256" key="1">
    <source>
        <dbReference type="SAM" id="MobiDB-lite"/>
    </source>
</evidence>
<evidence type="ECO:0008006" key="4">
    <source>
        <dbReference type="Google" id="ProtNLM"/>
    </source>
</evidence>
<organism evidence="2 3">
    <name type="scientific">Pseudonocardia ammonioxydans</name>
    <dbReference type="NCBI Taxonomy" id="260086"/>
    <lineage>
        <taxon>Bacteria</taxon>
        <taxon>Bacillati</taxon>
        <taxon>Actinomycetota</taxon>
        <taxon>Actinomycetes</taxon>
        <taxon>Pseudonocardiales</taxon>
        <taxon>Pseudonocardiaceae</taxon>
        <taxon>Pseudonocardia</taxon>
    </lineage>
</organism>
<dbReference type="Proteomes" id="UP000199614">
    <property type="component" value="Unassembled WGS sequence"/>
</dbReference>